<comment type="caution">
    <text evidence="1">The sequence shown here is derived from an EMBL/GenBank/DDBJ whole genome shotgun (WGS) entry which is preliminary data.</text>
</comment>
<name>A0AA38GLM4_TAXCH</name>
<gene>
    <name evidence="1" type="ORF">KI387_005269</name>
</gene>
<accession>A0AA38GLM4</accession>
<feature type="non-terminal residue" evidence="1">
    <location>
        <position position="1"/>
    </location>
</feature>
<proteinExistence type="predicted"/>
<dbReference type="EMBL" id="JAHRHJ020000002">
    <property type="protein sequence ID" value="KAH9325091.1"/>
    <property type="molecule type" value="Genomic_DNA"/>
</dbReference>
<dbReference type="Proteomes" id="UP000824469">
    <property type="component" value="Unassembled WGS sequence"/>
</dbReference>
<dbReference type="AlphaFoldDB" id="A0AA38GLM4"/>
<evidence type="ECO:0000313" key="1">
    <source>
        <dbReference type="EMBL" id="KAH9325091.1"/>
    </source>
</evidence>
<evidence type="ECO:0000313" key="2">
    <source>
        <dbReference type="Proteomes" id="UP000824469"/>
    </source>
</evidence>
<sequence>KSREAQALLIYRDYISVSEYNMSEVAVRFVDPEIPHTEFHSLQEPMVFCTLKWIWRHTRYAEQPDPLPFEGHQLRQLVPKPNTLWKFSFSRLWTEEHPLNFDLWNRPSVQGDRKYISQDFKYFLAKYLPTKISDSPLLDVSPDTARNILIQCKIP</sequence>
<protein>
    <submittedName>
        <fullName evidence="1">Uncharacterized protein</fullName>
    </submittedName>
</protein>
<reference evidence="1 2" key="1">
    <citation type="journal article" date="2021" name="Nat. Plants">
        <title>The Taxus genome provides insights into paclitaxel biosynthesis.</title>
        <authorList>
            <person name="Xiong X."/>
            <person name="Gou J."/>
            <person name="Liao Q."/>
            <person name="Li Y."/>
            <person name="Zhou Q."/>
            <person name="Bi G."/>
            <person name="Li C."/>
            <person name="Du R."/>
            <person name="Wang X."/>
            <person name="Sun T."/>
            <person name="Guo L."/>
            <person name="Liang H."/>
            <person name="Lu P."/>
            <person name="Wu Y."/>
            <person name="Zhang Z."/>
            <person name="Ro D.K."/>
            <person name="Shang Y."/>
            <person name="Huang S."/>
            <person name="Yan J."/>
        </authorList>
    </citation>
    <scope>NUCLEOTIDE SEQUENCE [LARGE SCALE GENOMIC DNA]</scope>
    <source>
        <strain evidence="1">Ta-2019</strain>
    </source>
</reference>
<organism evidence="1 2">
    <name type="scientific">Taxus chinensis</name>
    <name type="common">Chinese yew</name>
    <name type="synonym">Taxus wallichiana var. chinensis</name>
    <dbReference type="NCBI Taxonomy" id="29808"/>
    <lineage>
        <taxon>Eukaryota</taxon>
        <taxon>Viridiplantae</taxon>
        <taxon>Streptophyta</taxon>
        <taxon>Embryophyta</taxon>
        <taxon>Tracheophyta</taxon>
        <taxon>Spermatophyta</taxon>
        <taxon>Pinopsida</taxon>
        <taxon>Pinidae</taxon>
        <taxon>Conifers II</taxon>
        <taxon>Cupressales</taxon>
        <taxon>Taxaceae</taxon>
        <taxon>Taxus</taxon>
    </lineage>
</organism>
<feature type="non-terminal residue" evidence="1">
    <location>
        <position position="155"/>
    </location>
</feature>
<keyword evidence="2" id="KW-1185">Reference proteome</keyword>